<sequence length="82" mass="8429">MKYAVIFVAIVCLALVLPHTEALPTTTVGQSPTRVTVKASNDSSGDKSGEDSNEDNDDATSPHPRPPPPGVSGMPTGISGQI</sequence>
<evidence type="ECO:0000313" key="4">
    <source>
        <dbReference type="Proteomes" id="UP001176961"/>
    </source>
</evidence>
<feature type="chain" id="PRO_5041292230" description="Secreted protein" evidence="2">
    <location>
        <begin position="23"/>
        <end position="82"/>
    </location>
</feature>
<evidence type="ECO:0000256" key="2">
    <source>
        <dbReference type="SAM" id="SignalP"/>
    </source>
</evidence>
<proteinExistence type="predicted"/>
<feature type="signal peptide" evidence="2">
    <location>
        <begin position="1"/>
        <end position="22"/>
    </location>
</feature>
<name>A0AA36H142_CYLNA</name>
<feature type="region of interest" description="Disordered" evidence="1">
    <location>
        <begin position="24"/>
        <end position="82"/>
    </location>
</feature>
<feature type="compositionally biased region" description="Polar residues" evidence="1">
    <location>
        <begin position="24"/>
        <end position="43"/>
    </location>
</feature>
<evidence type="ECO:0000313" key="3">
    <source>
        <dbReference type="EMBL" id="CAJ0601860.1"/>
    </source>
</evidence>
<accession>A0AA36H142</accession>
<dbReference type="Proteomes" id="UP001176961">
    <property type="component" value="Unassembled WGS sequence"/>
</dbReference>
<evidence type="ECO:0000256" key="1">
    <source>
        <dbReference type="SAM" id="MobiDB-lite"/>
    </source>
</evidence>
<dbReference type="EMBL" id="CATQJL010000305">
    <property type="protein sequence ID" value="CAJ0601860.1"/>
    <property type="molecule type" value="Genomic_DNA"/>
</dbReference>
<gene>
    <name evidence="3" type="ORF">CYNAS_LOCUS13843</name>
</gene>
<dbReference type="AlphaFoldDB" id="A0AA36H142"/>
<keyword evidence="4" id="KW-1185">Reference proteome</keyword>
<organism evidence="3 4">
    <name type="scientific">Cylicocyclus nassatus</name>
    <name type="common">Nematode worm</name>
    <dbReference type="NCBI Taxonomy" id="53992"/>
    <lineage>
        <taxon>Eukaryota</taxon>
        <taxon>Metazoa</taxon>
        <taxon>Ecdysozoa</taxon>
        <taxon>Nematoda</taxon>
        <taxon>Chromadorea</taxon>
        <taxon>Rhabditida</taxon>
        <taxon>Rhabditina</taxon>
        <taxon>Rhabditomorpha</taxon>
        <taxon>Strongyloidea</taxon>
        <taxon>Strongylidae</taxon>
        <taxon>Cylicocyclus</taxon>
    </lineage>
</organism>
<protein>
    <recommendedName>
        <fullName evidence="5">Secreted protein</fullName>
    </recommendedName>
</protein>
<keyword evidence="2" id="KW-0732">Signal</keyword>
<reference evidence="3" key="1">
    <citation type="submission" date="2023-07" db="EMBL/GenBank/DDBJ databases">
        <authorList>
            <consortium name="CYATHOMIX"/>
        </authorList>
    </citation>
    <scope>NUCLEOTIDE SEQUENCE</scope>
    <source>
        <strain evidence="3">N/A</strain>
    </source>
</reference>
<evidence type="ECO:0008006" key="5">
    <source>
        <dbReference type="Google" id="ProtNLM"/>
    </source>
</evidence>
<comment type="caution">
    <text evidence="3">The sequence shown here is derived from an EMBL/GenBank/DDBJ whole genome shotgun (WGS) entry which is preliminary data.</text>
</comment>
<feature type="compositionally biased region" description="Low complexity" evidence="1">
    <location>
        <begin position="71"/>
        <end position="82"/>
    </location>
</feature>